<evidence type="ECO:0000313" key="2">
    <source>
        <dbReference type="EMBL" id="MFL0251848.1"/>
    </source>
</evidence>
<keyword evidence="3" id="KW-1185">Reference proteome</keyword>
<feature type="transmembrane region" description="Helical" evidence="1">
    <location>
        <begin position="23"/>
        <end position="44"/>
    </location>
</feature>
<keyword evidence="1" id="KW-0472">Membrane</keyword>
<dbReference type="Proteomes" id="UP001623592">
    <property type="component" value="Unassembled WGS sequence"/>
</dbReference>
<name>A0ABW8THB0_9CLOT</name>
<dbReference type="EMBL" id="JBJIAA010000013">
    <property type="protein sequence ID" value="MFL0251848.1"/>
    <property type="molecule type" value="Genomic_DNA"/>
</dbReference>
<dbReference type="CDD" id="cd21809">
    <property type="entry name" value="ABC-2_lan_permease-like"/>
    <property type="match status" value="1"/>
</dbReference>
<accession>A0ABW8THB0</accession>
<feature type="transmembrane region" description="Helical" evidence="1">
    <location>
        <begin position="56"/>
        <end position="82"/>
    </location>
</feature>
<feature type="transmembrane region" description="Helical" evidence="1">
    <location>
        <begin position="149"/>
        <end position="170"/>
    </location>
</feature>
<sequence length="247" mass="27984">MNKVWSLPAVISTEFIKLKKCKILWCIPFCVILPDALVFSMYAFNKKYPVVDWNDYVSIAASVFNLFMAVGFFTLIAGFIFSREYQENTINTMFTYPISRVQFFAGKLIVMLILISITTMTSFILLMTSGIIIKHEPLTANMLLTYGKSYVLMIIMHFALVPIMAFLSIYNKNMIPSLILGISAVCVNIIILNTPFNTVFPWTVPSVLSPHIDGRTYTNYLFGEINLIVVFVLGIILSVKSIKNDVH</sequence>
<keyword evidence="1" id="KW-1133">Transmembrane helix</keyword>
<reference evidence="2 3" key="1">
    <citation type="submission" date="2024-11" db="EMBL/GenBank/DDBJ databases">
        <authorList>
            <person name="Heng Y.C."/>
            <person name="Lim A.C.H."/>
            <person name="Lee J.K.Y."/>
            <person name="Kittelmann S."/>
        </authorList>
    </citation>
    <scope>NUCLEOTIDE SEQUENCE [LARGE SCALE GENOMIC DNA]</scope>
    <source>
        <strain evidence="2 3">WILCCON 0114</strain>
    </source>
</reference>
<proteinExistence type="predicted"/>
<feature type="transmembrane region" description="Helical" evidence="1">
    <location>
        <begin position="177"/>
        <end position="200"/>
    </location>
</feature>
<dbReference type="RefSeq" id="WP_406788498.1">
    <property type="nucleotide sequence ID" value="NZ_JBJIAA010000013.1"/>
</dbReference>
<organism evidence="2 3">
    <name type="scientific">Clostridium neuense</name>
    <dbReference type="NCBI Taxonomy" id="1728934"/>
    <lineage>
        <taxon>Bacteria</taxon>
        <taxon>Bacillati</taxon>
        <taxon>Bacillota</taxon>
        <taxon>Clostridia</taxon>
        <taxon>Eubacteriales</taxon>
        <taxon>Clostridiaceae</taxon>
        <taxon>Clostridium</taxon>
    </lineage>
</organism>
<gene>
    <name evidence="2" type="ORF">ACJDT4_15630</name>
</gene>
<evidence type="ECO:0000256" key="1">
    <source>
        <dbReference type="SAM" id="Phobius"/>
    </source>
</evidence>
<keyword evidence="1" id="KW-0812">Transmembrane</keyword>
<dbReference type="Pfam" id="PF12730">
    <property type="entry name" value="ABC2_membrane_4"/>
    <property type="match status" value="1"/>
</dbReference>
<protein>
    <submittedName>
        <fullName evidence="2">ABC transporter permease</fullName>
    </submittedName>
</protein>
<feature type="transmembrane region" description="Helical" evidence="1">
    <location>
        <begin position="103"/>
        <end position="129"/>
    </location>
</feature>
<feature type="transmembrane region" description="Helical" evidence="1">
    <location>
        <begin position="220"/>
        <end position="239"/>
    </location>
</feature>
<evidence type="ECO:0000313" key="3">
    <source>
        <dbReference type="Proteomes" id="UP001623592"/>
    </source>
</evidence>
<comment type="caution">
    <text evidence="2">The sequence shown here is derived from an EMBL/GenBank/DDBJ whole genome shotgun (WGS) entry which is preliminary data.</text>
</comment>